<keyword evidence="1" id="KW-0812">Transmembrane</keyword>
<dbReference type="EMBL" id="JASPKZ010000830">
    <property type="protein sequence ID" value="KAJ9599149.1"/>
    <property type="molecule type" value="Genomic_DNA"/>
</dbReference>
<reference evidence="2" key="1">
    <citation type="journal article" date="2023" name="IScience">
        <title>Live-bearing cockroach genome reveals convergent evolutionary mechanisms linked to viviparity in insects and beyond.</title>
        <authorList>
            <person name="Fouks B."/>
            <person name="Harrison M.C."/>
            <person name="Mikhailova A.A."/>
            <person name="Marchal E."/>
            <person name="English S."/>
            <person name="Carruthers M."/>
            <person name="Jennings E.C."/>
            <person name="Chiamaka E.L."/>
            <person name="Frigard R.A."/>
            <person name="Pippel M."/>
            <person name="Attardo G.M."/>
            <person name="Benoit J.B."/>
            <person name="Bornberg-Bauer E."/>
            <person name="Tobe S.S."/>
        </authorList>
    </citation>
    <scope>NUCLEOTIDE SEQUENCE</scope>
    <source>
        <strain evidence="2">Stay&amp;Tobe</strain>
    </source>
</reference>
<sequence length="57" mass="6983">CVFQLMFYLLCILRDPKLFLSLSLFFFFFGNIVQFFNIILYLNNYVNIFKFHCEPPM</sequence>
<feature type="non-terminal residue" evidence="2">
    <location>
        <position position="1"/>
    </location>
</feature>
<proteinExistence type="predicted"/>
<reference evidence="2" key="2">
    <citation type="submission" date="2023-05" db="EMBL/GenBank/DDBJ databases">
        <authorList>
            <person name="Fouks B."/>
        </authorList>
    </citation>
    <scope>NUCLEOTIDE SEQUENCE</scope>
    <source>
        <strain evidence="2">Stay&amp;Tobe</strain>
        <tissue evidence="2">Testes</tissue>
    </source>
</reference>
<accession>A0AAD8AHJ3</accession>
<organism evidence="2 3">
    <name type="scientific">Diploptera punctata</name>
    <name type="common">Pacific beetle cockroach</name>
    <dbReference type="NCBI Taxonomy" id="6984"/>
    <lineage>
        <taxon>Eukaryota</taxon>
        <taxon>Metazoa</taxon>
        <taxon>Ecdysozoa</taxon>
        <taxon>Arthropoda</taxon>
        <taxon>Hexapoda</taxon>
        <taxon>Insecta</taxon>
        <taxon>Pterygota</taxon>
        <taxon>Neoptera</taxon>
        <taxon>Polyneoptera</taxon>
        <taxon>Dictyoptera</taxon>
        <taxon>Blattodea</taxon>
        <taxon>Blaberoidea</taxon>
        <taxon>Blaberidae</taxon>
        <taxon>Diplopterinae</taxon>
        <taxon>Diploptera</taxon>
    </lineage>
</organism>
<evidence type="ECO:0000313" key="3">
    <source>
        <dbReference type="Proteomes" id="UP001233999"/>
    </source>
</evidence>
<evidence type="ECO:0000313" key="2">
    <source>
        <dbReference type="EMBL" id="KAJ9599149.1"/>
    </source>
</evidence>
<gene>
    <name evidence="2" type="ORF">L9F63_010365</name>
</gene>
<dbReference type="AlphaFoldDB" id="A0AAD8AHJ3"/>
<keyword evidence="3" id="KW-1185">Reference proteome</keyword>
<evidence type="ECO:0000256" key="1">
    <source>
        <dbReference type="SAM" id="Phobius"/>
    </source>
</evidence>
<comment type="caution">
    <text evidence="2">The sequence shown here is derived from an EMBL/GenBank/DDBJ whole genome shotgun (WGS) entry which is preliminary data.</text>
</comment>
<feature type="transmembrane region" description="Helical" evidence="1">
    <location>
        <begin position="18"/>
        <end position="42"/>
    </location>
</feature>
<keyword evidence="1" id="KW-0472">Membrane</keyword>
<dbReference type="Proteomes" id="UP001233999">
    <property type="component" value="Unassembled WGS sequence"/>
</dbReference>
<protein>
    <submittedName>
        <fullName evidence="2">Uncharacterized protein</fullName>
    </submittedName>
</protein>
<name>A0AAD8AHJ3_DIPPU</name>
<keyword evidence="1" id="KW-1133">Transmembrane helix</keyword>
<feature type="non-terminal residue" evidence="2">
    <location>
        <position position="57"/>
    </location>
</feature>